<evidence type="ECO:0000256" key="3">
    <source>
        <dbReference type="ARBA" id="ARBA00010008"/>
    </source>
</evidence>
<sequence>MRLLLSDRAEIGDSMTMPGSMDWLAAELDQLSNNRLFRSRRNCRPLNGREIELDGQHLLNFGANDYLGLAHDQRVKEAAFEAIKQFGAGATASALICGRTEIHAELEQKLSEFEGSEQAILFPTGYAANLGVISTMAGPDDVIFCERENHSCLVDGCRLSGARFRVFRRHELSRLADDLKQQSGRRKWIVTDAVFSMDGDFAPLVELCDLADEHQAAVIVDEAHGTGVLGEQGRGLCEHLGVQDRVAVRIGTLSKAVGVSGGFVTGDNTLCDYLWNHTRTQMFSTAAPPASCAAAVAALKIMSEEPERREHVQQLSMALRDRLQKQSIQTLGEEIVPIVPVVISDIDQLLQVSEELQSAGFFVPAIRPPTVPKGTSRLRISLSAAHTENDIIGLADAITNVMRKVGAR</sequence>
<evidence type="ECO:0000256" key="10">
    <source>
        <dbReference type="RuleBase" id="RU003693"/>
    </source>
</evidence>
<dbReference type="GO" id="GO:0030170">
    <property type="term" value="F:pyridoxal phosphate binding"/>
    <property type="evidence" value="ECO:0007669"/>
    <property type="project" value="InterPro"/>
</dbReference>
<evidence type="ECO:0000259" key="11">
    <source>
        <dbReference type="Pfam" id="PF00155"/>
    </source>
</evidence>
<evidence type="ECO:0000256" key="4">
    <source>
        <dbReference type="ARBA" id="ARBA00011738"/>
    </source>
</evidence>
<dbReference type="Gene3D" id="3.90.1150.10">
    <property type="entry name" value="Aspartate Aminotransferase, domain 1"/>
    <property type="match status" value="1"/>
</dbReference>
<comment type="pathway">
    <text evidence="2 10">Cofactor biosynthesis; biotin biosynthesis.</text>
</comment>
<dbReference type="NCBIfam" id="TIGR00858">
    <property type="entry name" value="bioF"/>
    <property type="match status" value="1"/>
</dbReference>
<evidence type="ECO:0000256" key="1">
    <source>
        <dbReference type="ARBA" id="ARBA00001933"/>
    </source>
</evidence>
<comment type="catalytic activity">
    <reaction evidence="8 10">
        <text>6-carboxyhexanoyl-[ACP] + L-alanine + H(+) = (8S)-8-amino-7-oxononanoate + holo-[ACP] + CO2</text>
        <dbReference type="Rhea" id="RHEA:42288"/>
        <dbReference type="Rhea" id="RHEA-COMP:9685"/>
        <dbReference type="Rhea" id="RHEA-COMP:9955"/>
        <dbReference type="ChEBI" id="CHEBI:15378"/>
        <dbReference type="ChEBI" id="CHEBI:16526"/>
        <dbReference type="ChEBI" id="CHEBI:57972"/>
        <dbReference type="ChEBI" id="CHEBI:64479"/>
        <dbReference type="ChEBI" id="CHEBI:78846"/>
        <dbReference type="ChEBI" id="CHEBI:149468"/>
        <dbReference type="EC" id="2.3.1.47"/>
    </reaction>
</comment>
<dbReference type="Gene3D" id="3.40.640.10">
    <property type="entry name" value="Type I PLP-dependent aspartate aminotransferase-like (Major domain)"/>
    <property type="match status" value="1"/>
</dbReference>
<keyword evidence="13" id="KW-1185">Reference proteome</keyword>
<reference evidence="12 13" key="1">
    <citation type="submission" date="2019-02" db="EMBL/GenBank/DDBJ databases">
        <title>Deep-cultivation of Planctomycetes and their phenomic and genomic characterization uncovers novel biology.</title>
        <authorList>
            <person name="Wiegand S."/>
            <person name="Jogler M."/>
            <person name="Boedeker C."/>
            <person name="Pinto D."/>
            <person name="Vollmers J."/>
            <person name="Rivas-Marin E."/>
            <person name="Kohn T."/>
            <person name="Peeters S.H."/>
            <person name="Heuer A."/>
            <person name="Rast P."/>
            <person name="Oberbeckmann S."/>
            <person name="Bunk B."/>
            <person name="Jeske O."/>
            <person name="Meyerdierks A."/>
            <person name="Storesund J.E."/>
            <person name="Kallscheuer N."/>
            <person name="Luecker S."/>
            <person name="Lage O.M."/>
            <person name="Pohl T."/>
            <person name="Merkel B.J."/>
            <person name="Hornburger P."/>
            <person name="Mueller R.-W."/>
            <person name="Bruemmer F."/>
            <person name="Labrenz M."/>
            <person name="Spormann A.M."/>
            <person name="Op den Camp H."/>
            <person name="Overmann J."/>
            <person name="Amann R."/>
            <person name="Jetten M.S.M."/>
            <person name="Mascher T."/>
            <person name="Medema M.H."/>
            <person name="Devos D.P."/>
            <person name="Kaster A.-K."/>
            <person name="Ovreas L."/>
            <person name="Rohde M."/>
            <person name="Galperin M.Y."/>
            <person name="Jogler C."/>
        </authorList>
    </citation>
    <scope>NUCLEOTIDE SEQUENCE [LARGE SCALE GENOMIC DNA]</scope>
    <source>
        <strain evidence="12 13">V22</strain>
    </source>
</reference>
<evidence type="ECO:0000313" key="12">
    <source>
        <dbReference type="EMBL" id="QDT64971.1"/>
    </source>
</evidence>
<dbReference type="InterPro" id="IPR015421">
    <property type="entry name" value="PyrdxlP-dep_Trfase_major"/>
</dbReference>
<feature type="modified residue" description="N6-(pyridoxal phosphate)lysine" evidence="9">
    <location>
        <position position="255"/>
    </location>
</feature>
<keyword evidence="6" id="KW-0093">Biotin biosynthesis</keyword>
<dbReference type="InterPro" id="IPR015424">
    <property type="entry name" value="PyrdxlP-dep_Trfase"/>
</dbReference>
<evidence type="ECO:0000256" key="9">
    <source>
        <dbReference type="PIRSR" id="PIRSR604723-51"/>
    </source>
</evidence>
<dbReference type="EMBL" id="CP036316">
    <property type="protein sequence ID" value="QDT64971.1"/>
    <property type="molecule type" value="Genomic_DNA"/>
</dbReference>
<evidence type="ECO:0000256" key="7">
    <source>
        <dbReference type="ARBA" id="ARBA00022898"/>
    </source>
</evidence>
<dbReference type="Pfam" id="PF00155">
    <property type="entry name" value="Aminotran_1_2"/>
    <property type="match status" value="1"/>
</dbReference>
<organism evidence="12 13">
    <name type="scientific">Calycomorphotria hydatis</name>
    <dbReference type="NCBI Taxonomy" id="2528027"/>
    <lineage>
        <taxon>Bacteria</taxon>
        <taxon>Pseudomonadati</taxon>
        <taxon>Planctomycetota</taxon>
        <taxon>Planctomycetia</taxon>
        <taxon>Planctomycetales</taxon>
        <taxon>Planctomycetaceae</taxon>
        <taxon>Calycomorphotria</taxon>
    </lineage>
</organism>
<evidence type="ECO:0000256" key="5">
    <source>
        <dbReference type="ARBA" id="ARBA00022679"/>
    </source>
</evidence>
<dbReference type="InterPro" id="IPR015422">
    <property type="entry name" value="PyrdxlP-dep_Trfase_small"/>
</dbReference>
<dbReference type="PANTHER" id="PTHR13693">
    <property type="entry name" value="CLASS II AMINOTRANSFERASE/8-AMINO-7-OXONONANOATE SYNTHASE"/>
    <property type="match status" value="1"/>
</dbReference>
<dbReference type="InterPro" id="IPR050087">
    <property type="entry name" value="AON_synthase_class-II"/>
</dbReference>
<dbReference type="SUPFAM" id="SSF53383">
    <property type="entry name" value="PLP-dependent transferases"/>
    <property type="match status" value="1"/>
</dbReference>
<dbReference type="PANTHER" id="PTHR13693:SF100">
    <property type="entry name" value="8-AMINO-7-OXONONANOATE SYNTHASE"/>
    <property type="match status" value="1"/>
</dbReference>
<feature type="domain" description="Aminotransferase class I/classII large" evidence="11">
    <location>
        <begin position="57"/>
        <end position="398"/>
    </location>
</feature>
<accession>A0A517T9B6</accession>
<dbReference type="EC" id="2.3.1.47" evidence="10"/>
<evidence type="ECO:0000313" key="13">
    <source>
        <dbReference type="Proteomes" id="UP000319976"/>
    </source>
</evidence>
<dbReference type="InterPro" id="IPR004839">
    <property type="entry name" value="Aminotransferase_I/II_large"/>
</dbReference>
<dbReference type="UniPathway" id="UPA00078"/>
<keyword evidence="12" id="KW-0012">Acyltransferase</keyword>
<gene>
    <name evidence="12" type="primary">bioF</name>
    <name evidence="12" type="ORF">V22_22170</name>
</gene>
<evidence type="ECO:0000256" key="2">
    <source>
        <dbReference type="ARBA" id="ARBA00004746"/>
    </source>
</evidence>
<dbReference type="AlphaFoldDB" id="A0A517T9B6"/>
<dbReference type="CDD" id="cd06454">
    <property type="entry name" value="KBL_like"/>
    <property type="match status" value="1"/>
</dbReference>
<comment type="cofactor">
    <cofactor evidence="1 9 10">
        <name>pyridoxal 5'-phosphate</name>
        <dbReference type="ChEBI" id="CHEBI:597326"/>
    </cofactor>
</comment>
<dbReference type="GO" id="GO:0009102">
    <property type="term" value="P:biotin biosynthetic process"/>
    <property type="evidence" value="ECO:0007669"/>
    <property type="project" value="UniProtKB-UniRule"/>
</dbReference>
<comment type="similarity">
    <text evidence="3 10">Belongs to the class-II pyridoxal-phosphate-dependent aminotransferase family. BioF subfamily.</text>
</comment>
<dbReference type="Proteomes" id="UP000319976">
    <property type="component" value="Chromosome"/>
</dbReference>
<comment type="subunit">
    <text evidence="4 10">Homodimer.</text>
</comment>
<comment type="function">
    <text evidence="10">Catalyzes the decarboxylative condensation of pimeloyl-[acyl-carrier protein] and L-alanine to produce 8-amino-7-oxononanoate (AON), [acyl-carrier protein], and carbon dioxide.</text>
</comment>
<dbReference type="KEGG" id="chya:V22_22170"/>
<protein>
    <recommendedName>
        <fullName evidence="10">8-amino-7-ketopelargonate synthase</fullName>
        <ecNumber evidence="10">2.3.1.47</ecNumber>
    </recommendedName>
</protein>
<keyword evidence="7 9" id="KW-0663">Pyridoxal phosphate</keyword>
<evidence type="ECO:0000256" key="8">
    <source>
        <dbReference type="ARBA" id="ARBA00047715"/>
    </source>
</evidence>
<dbReference type="PROSITE" id="PS00599">
    <property type="entry name" value="AA_TRANSFER_CLASS_2"/>
    <property type="match status" value="1"/>
</dbReference>
<keyword evidence="5 10" id="KW-0808">Transferase</keyword>
<proteinExistence type="inferred from homology"/>
<dbReference type="GO" id="GO:0008710">
    <property type="term" value="F:8-amino-7-oxononanoate synthase activity"/>
    <property type="evidence" value="ECO:0007669"/>
    <property type="project" value="UniProtKB-UniRule"/>
</dbReference>
<evidence type="ECO:0000256" key="6">
    <source>
        <dbReference type="ARBA" id="ARBA00022756"/>
    </source>
</evidence>
<name>A0A517T9B6_9PLAN</name>
<dbReference type="InterPro" id="IPR001917">
    <property type="entry name" value="Aminotrans_II_pyridoxalP_BS"/>
</dbReference>
<dbReference type="InterPro" id="IPR004723">
    <property type="entry name" value="AONS_Archaea/Proteobacteria"/>
</dbReference>